<organism evidence="1 2">
    <name type="scientific">Artomyces pyxidatus</name>
    <dbReference type="NCBI Taxonomy" id="48021"/>
    <lineage>
        <taxon>Eukaryota</taxon>
        <taxon>Fungi</taxon>
        <taxon>Dikarya</taxon>
        <taxon>Basidiomycota</taxon>
        <taxon>Agaricomycotina</taxon>
        <taxon>Agaricomycetes</taxon>
        <taxon>Russulales</taxon>
        <taxon>Auriscalpiaceae</taxon>
        <taxon>Artomyces</taxon>
    </lineage>
</organism>
<keyword evidence="2" id="KW-1185">Reference proteome</keyword>
<proteinExistence type="predicted"/>
<sequence length="717" mass="78321">MLGVQFTESGKRLGEADGCLDYGVHGSMAGPSLEDARRPQDGSTISPTAFDQICGSSIIMLVPVEDDAWPHGGDLHHGRDLPYRDFEPQYLSDPGGDLSGGIEPRANHVNTGTVVYQFSGQSESTQHLPSLRTLFPPGFESSLSSTVPFGVSTEVRVAIHEEPLRIAQVQQSLHTVDPPATAYRPASGKRLLSGIEEPIVPSLSSGPSDLTAAVSSRGMRKSRHRAAAQSGRAHCASSTNQRNDEPPESVPSREYKSTAGLHLAPGRPTRPYTARSELPLLYVSDCWMTVRWMRTTLRGEEVNAYCYADEPAASVPRESFSTRLIRNVLVYGRANHGNRRMPAGDVWVKSSSPKQVSISLGEGNWVEWQGNVRAEVVAHPLLPSRRLWFDFEKEFVWIKTKSAAGVTSLPNAANEGDVGCGPRHGALHPLAKVVNERALTKLDKGLALAKDEARRLEVKADDEDDAASWSSWVDASLSPSQNASQPDPGDTSEEAATLSLFSPPNGDRLTFGSGVYYDSERIRDVNEDEAIQNAGYLYNHRLAAWACSISSYADVKTGIFSVYQLARSLNYMPASLPGQVFNYAPVDDCAVRWLPSLPNAFPAMTIEGLNRPVLIRLVGRLITFQVSDGHGLPLGTVSSTLLPAYFESRVAAQSILRNLSHLPLGTTFSEDYNIPVYADRSQISRDTVSAENISVSPFICIRVDPDPCILRYYHFET</sequence>
<gene>
    <name evidence="1" type="ORF">BV25DRAFT_1920364</name>
</gene>
<dbReference type="EMBL" id="MU277251">
    <property type="protein sequence ID" value="KAI0057147.1"/>
    <property type="molecule type" value="Genomic_DNA"/>
</dbReference>
<evidence type="ECO:0000313" key="1">
    <source>
        <dbReference type="EMBL" id="KAI0057147.1"/>
    </source>
</evidence>
<name>A0ACB8SLR8_9AGAM</name>
<dbReference type="Proteomes" id="UP000814140">
    <property type="component" value="Unassembled WGS sequence"/>
</dbReference>
<comment type="caution">
    <text evidence="1">The sequence shown here is derived from an EMBL/GenBank/DDBJ whole genome shotgun (WGS) entry which is preliminary data.</text>
</comment>
<evidence type="ECO:0000313" key="2">
    <source>
        <dbReference type="Proteomes" id="UP000814140"/>
    </source>
</evidence>
<reference evidence="1" key="1">
    <citation type="submission" date="2021-03" db="EMBL/GenBank/DDBJ databases">
        <authorList>
            <consortium name="DOE Joint Genome Institute"/>
            <person name="Ahrendt S."/>
            <person name="Looney B.P."/>
            <person name="Miyauchi S."/>
            <person name="Morin E."/>
            <person name="Drula E."/>
            <person name="Courty P.E."/>
            <person name="Chicoki N."/>
            <person name="Fauchery L."/>
            <person name="Kohler A."/>
            <person name="Kuo A."/>
            <person name="Labutti K."/>
            <person name="Pangilinan J."/>
            <person name="Lipzen A."/>
            <person name="Riley R."/>
            <person name="Andreopoulos W."/>
            <person name="He G."/>
            <person name="Johnson J."/>
            <person name="Barry K.W."/>
            <person name="Grigoriev I.V."/>
            <person name="Nagy L."/>
            <person name="Hibbett D."/>
            <person name="Henrissat B."/>
            <person name="Matheny P.B."/>
            <person name="Labbe J."/>
            <person name="Martin F."/>
        </authorList>
    </citation>
    <scope>NUCLEOTIDE SEQUENCE</scope>
    <source>
        <strain evidence="1">HHB10654</strain>
    </source>
</reference>
<protein>
    <submittedName>
        <fullName evidence="1">Uncharacterized protein</fullName>
    </submittedName>
</protein>
<reference evidence="1" key="2">
    <citation type="journal article" date="2022" name="New Phytol.">
        <title>Evolutionary transition to the ectomycorrhizal habit in the genomes of a hyperdiverse lineage of mushroom-forming fungi.</title>
        <authorList>
            <person name="Looney B."/>
            <person name="Miyauchi S."/>
            <person name="Morin E."/>
            <person name="Drula E."/>
            <person name="Courty P.E."/>
            <person name="Kohler A."/>
            <person name="Kuo A."/>
            <person name="LaButti K."/>
            <person name="Pangilinan J."/>
            <person name="Lipzen A."/>
            <person name="Riley R."/>
            <person name="Andreopoulos W."/>
            <person name="He G."/>
            <person name="Johnson J."/>
            <person name="Nolan M."/>
            <person name="Tritt A."/>
            <person name="Barry K.W."/>
            <person name="Grigoriev I.V."/>
            <person name="Nagy L.G."/>
            <person name="Hibbett D."/>
            <person name="Henrissat B."/>
            <person name="Matheny P.B."/>
            <person name="Labbe J."/>
            <person name="Martin F.M."/>
        </authorList>
    </citation>
    <scope>NUCLEOTIDE SEQUENCE</scope>
    <source>
        <strain evidence="1">HHB10654</strain>
    </source>
</reference>
<accession>A0ACB8SLR8</accession>